<dbReference type="AlphaFoldDB" id="A0A7W4YTY0"/>
<gene>
    <name evidence="1" type="ORF">FHX61_005345</name>
</gene>
<proteinExistence type="predicted"/>
<evidence type="ECO:0000313" key="1">
    <source>
        <dbReference type="EMBL" id="MBB3010664.1"/>
    </source>
</evidence>
<accession>A0A7W4YTY0</accession>
<organism evidence="1 2">
    <name type="scientific">Cupriavidus alkaliphilus</name>
    <dbReference type="NCBI Taxonomy" id="942866"/>
    <lineage>
        <taxon>Bacteria</taxon>
        <taxon>Pseudomonadati</taxon>
        <taxon>Pseudomonadota</taxon>
        <taxon>Betaproteobacteria</taxon>
        <taxon>Burkholderiales</taxon>
        <taxon>Burkholderiaceae</taxon>
        <taxon>Cupriavidus</taxon>
    </lineage>
</organism>
<evidence type="ECO:0000313" key="2">
    <source>
        <dbReference type="Proteomes" id="UP000578036"/>
    </source>
</evidence>
<dbReference type="Proteomes" id="UP000578036">
    <property type="component" value="Unassembled WGS sequence"/>
</dbReference>
<reference evidence="1 2" key="1">
    <citation type="submission" date="2020-08" db="EMBL/GenBank/DDBJ databases">
        <title>Genomic Encyclopedia of Type Strains, Phase IV (KMG-V): Genome sequencing to study the core and pangenomes of soil and plant-associated prokaryotes.</title>
        <authorList>
            <person name="Whitman W."/>
        </authorList>
    </citation>
    <scope>NUCLEOTIDE SEQUENCE [LARGE SCALE GENOMIC DNA]</scope>
    <source>
        <strain evidence="1 2">SLV-2362</strain>
    </source>
</reference>
<comment type="caution">
    <text evidence="1">The sequence shown here is derived from an EMBL/GenBank/DDBJ whole genome shotgun (WGS) entry which is preliminary data.</text>
</comment>
<protein>
    <submittedName>
        <fullName evidence="1">Uncharacterized protein</fullName>
    </submittedName>
</protein>
<dbReference type="RefSeq" id="WP_183300703.1">
    <property type="nucleotide sequence ID" value="NZ_JACHWF010000009.1"/>
</dbReference>
<keyword evidence="2" id="KW-1185">Reference proteome</keyword>
<dbReference type="EMBL" id="JACHWF010000009">
    <property type="protein sequence ID" value="MBB3010664.1"/>
    <property type="molecule type" value="Genomic_DNA"/>
</dbReference>
<sequence>MSDVRKLPVQGTASRPAPKRIMRPCEYGLLNTVRDLETQMGSVEAYNRLCDAAQRLKAKIDAGDGVQQHAMWATDPKFIYPVGGLQP</sequence>
<name>A0A7W4YTY0_9BURK</name>